<evidence type="ECO:0000256" key="7">
    <source>
        <dbReference type="PIRSR" id="PIRSR000193-1"/>
    </source>
</evidence>
<feature type="domain" description="Pyrroline-5-carboxylate reductase dimerisation" evidence="9">
    <location>
        <begin position="165"/>
        <end position="269"/>
    </location>
</feature>
<dbReference type="Proteomes" id="UP000217171">
    <property type="component" value="Chromosome"/>
</dbReference>
<dbReference type="FunFam" id="1.10.3730.10:FF:000001">
    <property type="entry name" value="Pyrroline-5-carboxylate reductase"/>
    <property type="match status" value="1"/>
</dbReference>
<dbReference type="GO" id="GO:0004735">
    <property type="term" value="F:pyrroline-5-carboxylate reductase activity"/>
    <property type="evidence" value="ECO:0007669"/>
    <property type="project" value="UniProtKB-UniRule"/>
</dbReference>
<evidence type="ECO:0000256" key="2">
    <source>
        <dbReference type="ARBA" id="ARBA00022857"/>
    </source>
</evidence>
<evidence type="ECO:0000259" key="8">
    <source>
        <dbReference type="Pfam" id="PF03807"/>
    </source>
</evidence>
<keyword evidence="3 5" id="KW-0560">Oxidoreductase</keyword>
<dbReference type="InterPro" id="IPR029036">
    <property type="entry name" value="P5CR_dimer"/>
</dbReference>
<dbReference type="Gene3D" id="1.10.3730.10">
    <property type="entry name" value="ProC C-terminal domain-like"/>
    <property type="match status" value="1"/>
</dbReference>
<dbReference type="SUPFAM" id="SSF48179">
    <property type="entry name" value="6-phosphogluconate dehydrogenase C-terminal domain-like"/>
    <property type="match status" value="1"/>
</dbReference>
<keyword evidence="5" id="KW-0641">Proline biosynthesis</keyword>
<dbReference type="SUPFAM" id="SSF51735">
    <property type="entry name" value="NAD(P)-binding Rossmann-fold domains"/>
    <property type="match status" value="1"/>
</dbReference>
<dbReference type="EC" id="1.5.1.2" evidence="5 6"/>
<comment type="subcellular location">
    <subcellularLocation>
        <location evidence="5">Cytoplasm</location>
    </subcellularLocation>
</comment>
<keyword evidence="2 5" id="KW-0521">NADP</keyword>
<evidence type="ECO:0000313" key="11">
    <source>
        <dbReference type="Proteomes" id="UP000217171"/>
    </source>
</evidence>
<organism evidence="10 11">
    <name type="scientific">Candidatus Nanopelagicus hibericus</name>
    <dbReference type="NCBI Taxonomy" id="1884915"/>
    <lineage>
        <taxon>Bacteria</taxon>
        <taxon>Bacillati</taxon>
        <taxon>Actinomycetota</taxon>
        <taxon>Actinomycetes</taxon>
        <taxon>Candidatus Nanopelagicales</taxon>
        <taxon>Candidatus Nanopelagicaceae</taxon>
        <taxon>Candidatus Nanopelagicus</taxon>
    </lineage>
</organism>
<dbReference type="KEGG" id="nhi:B1s21160_00310"/>
<dbReference type="InterPro" id="IPR028939">
    <property type="entry name" value="P5C_Rdtase_cat_N"/>
</dbReference>
<dbReference type="GO" id="GO:0055129">
    <property type="term" value="P:L-proline biosynthetic process"/>
    <property type="evidence" value="ECO:0007669"/>
    <property type="project" value="UniProtKB-UniRule"/>
</dbReference>
<keyword evidence="11" id="KW-1185">Reference proteome</keyword>
<keyword evidence="5" id="KW-0028">Amino-acid biosynthesis</keyword>
<dbReference type="InterPro" id="IPR036291">
    <property type="entry name" value="NAD(P)-bd_dom_sf"/>
</dbReference>
<evidence type="ECO:0000256" key="1">
    <source>
        <dbReference type="ARBA" id="ARBA00005525"/>
    </source>
</evidence>
<dbReference type="HAMAP" id="MF_01925">
    <property type="entry name" value="P5C_reductase"/>
    <property type="match status" value="1"/>
</dbReference>
<name>A0A249K7Q9_9ACTN</name>
<evidence type="ECO:0000256" key="5">
    <source>
        <dbReference type="HAMAP-Rule" id="MF_01925"/>
    </source>
</evidence>
<comment type="catalytic activity">
    <reaction evidence="5">
        <text>L-proline + NADP(+) = (S)-1-pyrroline-5-carboxylate + NADPH + 2 H(+)</text>
        <dbReference type="Rhea" id="RHEA:14109"/>
        <dbReference type="ChEBI" id="CHEBI:15378"/>
        <dbReference type="ChEBI" id="CHEBI:17388"/>
        <dbReference type="ChEBI" id="CHEBI:57783"/>
        <dbReference type="ChEBI" id="CHEBI:58349"/>
        <dbReference type="ChEBI" id="CHEBI:60039"/>
        <dbReference type="EC" id="1.5.1.2"/>
    </reaction>
</comment>
<comment type="function">
    <text evidence="4 5">Catalyzes the reduction of 1-pyrroline-5-carboxylate (PCA) to L-proline.</text>
</comment>
<comment type="catalytic activity">
    <reaction evidence="5">
        <text>L-proline + NAD(+) = (S)-1-pyrroline-5-carboxylate + NADH + 2 H(+)</text>
        <dbReference type="Rhea" id="RHEA:14105"/>
        <dbReference type="ChEBI" id="CHEBI:15378"/>
        <dbReference type="ChEBI" id="CHEBI:17388"/>
        <dbReference type="ChEBI" id="CHEBI:57540"/>
        <dbReference type="ChEBI" id="CHEBI:57945"/>
        <dbReference type="ChEBI" id="CHEBI:60039"/>
        <dbReference type="EC" id="1.5.1.2"/>
    </reaction>
</comment>
<dbReference type="EMBL" id="CP016771">
    <property type="protein sequence ID" value="ASY12823.1"/>
    <property type="molecule type" value="Genomic_DNA"/>
</dbReference>
<evidence type="ECO:0000256" key="6">
    <source>
        <dbReference type="NCBIfam" id="TIGR00112"/>
    </source>
</evidence>
<dbReference type="InterPro" id="IPR000304">
    <property type="entry name" value="Pyrroline-COOH_reductase"/>
</dbReference>
<proteinExistence type="inferred from homology"/>
<keyword evidence="5" id="KW-0963">Cytoplasm</keyword>
<comment type="similarity">
    <text evidence="1 5">Belongs to the pyrroline-5-carboxylate reductase family.</text>
</comment>
<feature type="binding site" evidence="7">
    <location>
        <begin position="73"/>
        <end position="76"/>
    </location>
    <ligand>
        <name>NADP(+)</name>
        <dbReference type="ChEBI" id="CHEBI:58349"/>
    </ligand>
</feature>
<evidence type="ECO:0000259" key="9">
    <source>
        <dbReference type="Pfam" id="PF14748"/>
    </source>
</evidence>
<evidence type="ECO:0000256" key="3">
    <source>
        <dbReference type="ARBA" id="ARBA00023002"/>
    </source>
</evidence>
<evidence type="ECO:0000313" key="10">
    <source>
        <dbReference type="EMBL" id="ASY12823.1"/>
    </source>
</evidence>
<dbReference type="Pfam" id="PF14748">
    <property type="entry name" value="P5CR_dimer"/>
    <property type="match status" value="1"/>
</dbReference>
<dbReference type="Pfam" id="PF03807">
    <property type="entry name" value="F420_oxidored"/>
    <property type="match status" value="1"/>
</dbReference>
<dbReference type="NCBIfam" id="TIGR00112">
    <property type="entry name" value="proC"/>
    <property type="match status" value="1"/>
</dbReference>
<dbReference type="InterPro" id="IPR008927">
    <property type="entry name" value="6-PGluconate_DH-like_C_sf"/>
</dbReference>
<comment type="pathway">
    <text evidence="5">Amino-acid biosynthesis; L-proline biosynthesis; L-proline from L-glutamate 5-semialdehyde: step 1/1.</text>
</comment>
<accession>A0A249K7Q9</accession>
<dbReference type="RefSeq" id="WP_095671933.1">
    <property type="nucleotide sequence ID" value="NZ_CP016771.1"/>
</dbReference>
<feature type="domain" description="Pyrroline-5-carboxylate reductase catalytic N-terminal" evidence="8">
    <location>
        <begin position="10"/>
        <end position="102"/>
    </location>
</feature>
<dbReference type="OrthoDB" id="9805754at2"/>
<evidence type="ECO:0000256" key="4">
    <source>
        <dbReference type="ARBA" id="ARBA00058118"/>
    </source>
</evidence>
<reference evidence="10 11" key="1">
    <citation type="submission" date="2016-07" db="EMBL/GenBank/DDBJ databases">
        <title>High microdiversification within the ubiquitous acI lineage of Actinobacteria.</title>
        <authorList>
            <person name="Neuenschwander S.M."/>
            <person name="Salcher M."/>
            <person name="Ghai R."/>
            <person name="Pernthaler J."/>
        </authorList>
    </citation>
    <scope>NUCLEOTIDE SEQUENCE [LARGE SCALE GENOMIC DNA]</scope>
    <source>
        <strain evidence="10">MMS-21-160</strain>
    </source>
</reference>
<dbReference type="GO" id="GO:0005737">
    <property type="term" value="C:cytoplasm"/>
    <property type="evidence" value="ECO:0007669"/>
    <property type="project" value="UniProtKB-SubCell"/>
</dbReference>
<protein>
    <recommendedName>
        <fullName evidence="5 6">Pyrroline-5-carboxylate reductase</fullName>
        <shortName evidence="5">P5C reductase</shortName>
        <shortName evidence="5">P5CR</shortName>
        <ecNumber evidence="5 6">1.5.1.2</ecNumber>
    </recommendedName>
    <alternativeName>
        <fullName evidence="5">PCA reductase</fullName>
    </alternativeName>
</protein>
<dbReference type="PANTHER" id="PTHR11645:SF0">
    <property type="entry name" value="PYRROLINE-5-CARBOXYLATE REDUCTASE 3"/>
    <property type="match status" value="1"/>
</dbReference>
<dbReference type="Gene3D" id="3.40.50.720">
    <property type="entry name" value="NAD(P)-binding Rossmann-like Domain"/>
    <property type="match status" value="1"/>
</dbReference>
<dbReference type="PANTHER" id="PTHR11645">
    <property type="entry name" value="PYRROLINE-5-CARBOXYLATE REDUCTASE"/>
    <property type="match status" value="1"/>
</dbReference>
<dbReference type="AlphaFoldDB" id="A0A249K7Q9"/>
<gene>
    <name evidence="5" type="primary">proC</name>
    <name evidence="10" type="ORF">B1s21160_00310</name>
</gene>
<feature type="binding site" evidence="7">
    <location>
        <begin position="13"/>
        <end position="18"/>
    </location>
    <ligand>
        <name>NADP(+)</name>
        <dbReference type="ChEBI" id="CHEBI:58349"/>
    </ligand>
</feature>
<dbReference type="PIRSF" id="PIRSF000193">
    <property type="entry name" value="Pyrrol-5-carb_rd"/>
    <property type="match status" value="1"/>
</dbReference>
<sequence length="270" mass="28215">MTAQLTNKCIGFIGVGVMGSSLIKALLTTTFPANQICILDKSEEKANQVATAHKVEKQSISHMGQNCDVIFLAVKPQDLGDVLAELSQSLKSETLLISIAAGKSTKFIESKLSKKNPVVRVMPNTPAQIGKGVAAISGGLNAQPIHIELAKQLFAASGAVVEVPEENQDAVTALSGSGPAYFFYFIESMIKSGVQLGLTNEIATQLAIGTITGSAAMLQESGLDAATLRKNVTSPNGTTAAALAVFADKDLEKIISEAMAAARKRAQELA</sequence>
<dbReference type="UniPathway" id="UPA00098">
    <property type="reaction ID" value="UER00361"/>
</dbReference>